<feature type="transmembrane region" description="Helical" evidence="7">
    <location>
        <begin position="254"/>
        <end position="272"/>
    </location>
</feature>
<keyword evidence="6 7" id="KW-0472">Membrane</keyword>
<protein>
    <submittedName>
        <fullName evidence="9">Acyltransferase</fullName>
    </submittedName>
</protein>
<feature type="transmembrane region" description="Helical" evidence="7">
    <location>
        <begin position="40"/>
        <end position="59"/>
    </location>
</feature>
<name>A0A0R2E4E8_9LACO</name>
<evidence type="ECO:0000313" key="10">
    <source>
        <dbReference type="Proteomes" id="UP000050898"/>
    </source>
</evidence>
<dbReference type="InterPro" id="IPR002656">
    <property type="entry name" value="Acyl_transf_3_dom"/>
</dbReference>
<organism evidence="9 10">
    <name type="scientific">Liquorilactobacillus mali KCTC 3596 = DSM 20444</name>
    <dbReference type="NCBI Taxonomy" id="1046596"/>
    <lineage>
        <taxon>Bacteria</taxon>
        <taxon>Bacillati</taxon>
        <taxon>Bacillota</taxon>
        <taxon>Bacilli</taxon>
        <taxon>Lactobacillales</taxon>
        <taxon>Lactobacillaceae</taxon>
        <taxon>Liquorilactobacillus</taxon>
    </lineage>
</organism>
<evidence type="ECO:0000256" key="2">
    <source>
        <dbReference type="ARBA" id="ARBA00007400"/>
    </source>
</evidence>
<reference evidence="9 10" key="1">
    <citation type="journal article" date="2015" name="Genome Announc.">
        <title>Expanding the biotechnology potential of lactobacilli through comparative genomics of 213 strains and associated genera.</title>
        <authorList>
            <person name="Sun Z."/>
            <person name="Harris H.M."/>
            <person name="McCann A."/>
            <person name="Guo C."/>
            <person name="Argimon S."/>
            <person name="Zhang W."/>
            <person name="Yang X."/>
            <person name="Jeffery I.B."/>
            <person name="Cooney J.C."/>
            <person name="Kagawa T.F."/>
            <person name="Liu W."/>
            <person name="Song Y."/>
            <person name="Salvetti E."/>
            <person name="Wrobel A."/>
            <person name="Rasinkangas P."/>
            <person name="Parkhill J."/>
            <person name="Rea M.C."/>
            <person name="O'Sullivan O."/>
            <person name="Ritari J."/>
            <person name="Douillard F.P."/>
            <person name="Paul Ross R."/>
            <person name="Yang R."/>
            <person name="Briner A.E."/>
            <person name="Felis G.E."/>
            <person name="de Vos W.M."/>
            <person name="Barrangou R."/>
            <person name="Klaenhammer T.R."/>
            <person name="Caufield P.W."/>
            <person name="Cui Y."/>
            <person name="Zhang H."/>
            <person name="O'Toole P.W."/>
        </authorList>
    </citation>
    <scope>NUCLEOTIDE SEQUENCE [LARGE SCALE GENOMIC DNA]</scope>
    <source>
        <strain evidence="9 10">DSM 20444</strain>
    </source>
</reference>
<feature type="transmembrane region" description="Helical" evidence="7">
    <location>
        <begin position="292"/>
        <end position="310"/>
    </location>
</feature>
<evidence type="ECO:0000259" key="8">
    <source>
        <dbReference type="Pfam" id="PF01757"/>
    </source>
</evidence>
<feature type="transmembrane region" description="Helical" evidence="7">
    <location>
        <begin position="119"/>
        <end position="137"/>
    </location>
</feature>
<dbReference type="PANTHER" id="PTHR40074:SF2">
    <property type="entry name" value="O-ACETYLTRANSFERASE WECH"/>
    <property type="match status" value="1"/>
</dbReference>
<keyword evidence="9" id="KW-0808">Transferase</keyword>
<comment type="subcellular location">
    <subcellularLocation>
        <location evidence="1">Cell membrane</location>
        <topology evidence="1">Multi-pass membrane protein</topology>
    </subcellularLocation>
</comment>
<feature type="transmembrane region" description="Helical" evidence="7">
    <location>
        <begin position="157"/>
        <end position="178"/>
    </location>
</feature>
<evidence type="ECO:0000313" key="9">
    <source>
        <dbReference type="EMBL" id="KRN11321.1"/>
    </source>
</evidence>
<dbReference type="GO" id="GO:0016413">
    <property type="term" value="F:O-acetyltransferase activity"/>
    <property type="evidence" value="ECO:0007669"/>
    <property type="project" value="TreeGrafter"/>
</dbReference>
<dbReference type="PANTHER" id="PTHR40074">
    <property type="entry name" value="O-ACETYLTRANSFERASE WECH"/>
    <property type="match status" value="1"/>
</dbReference>
<dbReference type="GO" id="GO:0005886">
    <property type="term" value="C:plasma membrane"/>
    <property type="evidence" value="ECO:0007669"/>
    <property type="project" value="UniProtKB-SubCell"/>
</dbReference>
<accession>A0A0R2E4E8</accession>
<feature type="transmembrane region" description="Helical" evidence="7">
    <location>
        <begin position="79"/>
        <end position="98"/>
    </location>
</feature>
<evidence type="ECO:0000256" key="1">
    <source>
        <dbReference type="ARBA" id="ARBA00004651"/>
    </source>
</evidence>
<gene>
    <name evidence="9" type="ORF">FD00_GL000725</name>
</gene>
<evidence type="ECO:0000256" key="5">
    <source>
        <dbReference type="ARBA" id="ARBA00022989"/>
    </source>
</evidence>
<keyword evidence="9" id="KW-0012">Acyltransferase</keyword>
<dbReference type="EMBL" id="AYYH01000002">
    <property type="protein sequence ID" value="KRN11321.1"/>
    <property type="molecule type" value="Genomic_DNA"/>
</dbReference>
<keyword evidence="3" id="KW-1003">Cell membrane</keyword>
<keyword evidence="5 7" id="KW-1133">Transmembrane helix</keyword>
<comment type="caution">
    <text evidence="9">The sequence shown here is derived from an EMBL/GenBank/DDBJ whole genome shotgun (WGS) entry which is preliminary data.</text>
</comment>
<dbReference type="Pfam" id="PF01757">
    <property type="entry name" value="Acyl_transf_3"/>
    <property type="match status" value="1"/>
</dbReference>
<evidence type="ECO:0000256" key="3">
    <source>
        <dbReference type="ARBA" id="ARBA00022475"/>
    </source>
</evidence>
<sequence>MFPLEYICNSCFTYIYLEKRFILANTTTAKKRQHLYEIDFMRIFFTLGVLFNHTVNQFTSAMTDGDAYYTVRSVRVMFHYTRMGFIFISGVVLTLTYFKKHDWSKFLKKRFGGSIWPYLSWNALLMILMILVGNPNYSLNSFGSKYFTIVMHGSSFYLYYMLLVMQLYLLFPVIVYIFQRFTNFHSLILSISFIIQLLTDFWVKFGMSQTDTSSWPYWFKAVSINIFAYQFYIFFGVYTWLYHKKVYAFLDKHIKKLVTLAILMAFGMIIYYRVWNQQYLKLDSDHALSLHQPYIVCYDIVMLSLIFWIGKKYAERQARGLPNWLQSLMDRAVKVSFGMYLNQTIGLLIVSTILHTLSLPNWLLVVLIPVGWLVVVLISFTLAWTCYKVPPFGFLIGRPNWHPFKNRNLPSIKNILISKE</sequence>
<feature type="domain" description="Acyltransferase 3" evidence="8">
    <location>
        <begin position="36"/>
        <end position="384"/>
    </location>
</feature>
<keyword evidence="4 7" id="KW-0812">Transmembrane</keyword>
<feature type="transmembrane region" description="Helical" evidence="7">
    <location>
        <begin position="187"/>
        <end position="205"/>
    </location>
</feature>
<feature type="transmembrane region" description="Helical" evidence="7">
    <location>
        <begin position="217"/>
        <end position="242"/>
    </location>
</feature>
<evidence type="ECO:0000256" key="7">
    <source>
        <dbReference type="SAM" id="Phobius"/>
    </source>
</evidence>
<feature type="transmembrane region" description="Helical" evidence="7">
    <location>
        <begin position="363"/>
        <end position="387"/>
    </location>
</feature>
<feature type="transmembrane region" description="Helical" evidence="7">
    <location>
        <begin position="337"/>
        <end position="357"/>
    </location>
</feature>
<dbReference type="AlphaFoldDB" id="A0A0R2E4E8"/>
<evidence type="ECO:0000256" key="6">
    <source>
        <dbReference type="ARBA" id="ARBA00023136"/>
    </source>
</evidence>
<evidence type="ECO:0000256" key="4">
    <source>
        <dbReference type="ARBA" id="ARBA00022692"/>
    </source>
</evidence>
<dbReference type="PATRIC" id="fig|1046596.6.peg.796"/>
<dbReference type="Proteomes" id="UP000050898">
    <property type="component" value="Unassembled WGS sequence"/>
</dbReference>
<keyword evidence="10" id="KW-1185">Reference proteome</keyword>
<proteinExistence type="inferred from homology"/>
<dbReference type="GO" id="GO:0009246">
    <property type="term" value="P:enterobacterial common antigen biosynthetic process"/>
    <property type="evidence" value="ECO:0007669"/>
    <property type="project" value="TreeGrafter"/>
</dbReference>
<comment type="similarity">
    <text evidence="2">Belongs to the acyltransferase 3 family.</text>
</comment>